<comment type="similarity">
    <text evidence="10">Belongs to the PlsY family.</text>
</comment>
<keyword evidence="9 10" id="KW-1208">Phospholipid metabolism</keyword>
<evidence type="ECO:0000256" key="9">
    <source>
        <dbReference type="ARBA" id="ARBA00023264"/>
    </source>
</evidence>
<keyword evidence="8 10" id="KW-0594">Phospholipid biosynthesis</keyword>
<dbReference type="GO" id="GO:0043772">
    <property type="term" value="F:acyl-phosphate glycerol-3-phosphate acyltransferase activity"/>
    <property type="evidence" value="ECO:0007669"/>
    <property type="project" value="UniProtKB-UniRule"/>
</dbReference>
<dbReference type="Pfam" id="PF02660">
    <property type="entry name" value="G3P_acyltransf"/>
    <property type="match status" value="1"/>
</dbReference>
<comment type="catalytic activity">
    <reaction evidence="10">
        <text>an acyl phosphate + sn-glycerol 3-phosphate = a 1-acyl-sn-glycero-3-phosphate + phosphate</text>
        <dbReference type="Rhea" id="RHEA:34075"/>
        <dbReference type="ChEBI" id="CHEBI:43474"/>
        <dbReference type="ChEBI" id="CHEBI:57597"/>
        <dbReference type="ChEBI" id="CHEBI:57970"/>
        <dbReference type="ChEBI" id="CHEBI:59918"/>
        <dbReference type="EC" id="2.3.1.275"/>
    </reaction>
</comment>
<dbReference type="NCBIfam" id="TIGR00023">
    <property type="entry name" value="glycerol-3-phosphate 1-O-acyltransferase PlsY"/>
    <property type="match status" value="1"/>
</dbReference>
<comment type="caution">
    <text evidence="11">The sequence shown here is derived from an EMBL/GenBank/DDBJ whole genome shotgun (WGS) entry which is preliminary data.</text>
</comment>
<comment type="subcellular location">
    <subcellularLocation>
        <location evidence="10">Cell membrane</location>
        <topology evidence="10">Multi-pass membrane protein</topology>
    </subcellularLocation>
</comment>
<dbReference type="SMART" id="SM01207">
    <property type="entry name" value="G3P_acyltransf"/>
    <property type="match status" value="1"/>
</dbReference>
<dbReference type="RefSeq" id="WP_272208708.1">
    <property type="nucleotide sequence ID" value="NZ_JAQOMV010000034.1"/>
</dbReference>
<keyword evidence="3 10" id="KW-0808">Transferase</keyword>
<evidence type="ECO:0000256" key="2">
    <source>
        <dbReference type="ARBA" id="ARBA00022516"/>
    </source>
</evidence>
<evidence type="ECO:0000256" key="6">
    <source>
        <dbReference type="ARBA" id="ARBA00023098"/>
    </source>
</evidence>
<dbReference type="GO" id="GO:0008654">
    <property type="term" value="P:phospholipid biosynthetic process"/>
    <property type="evidence" value="ECO:0007669"/>
    <property type="project" value="UniProtKB-UniRule"/>
</dbReference>
<dbReference type="GO" id="GO:0005886">
    <property type="term" value="C:plasma membrane"/>
    <property type="evidence" value="ECO:0007669"/>
    <property type="project" value="UniProtKB-SubCell"/>
</dbReference>
<dbReference type="EC" id="2.3.1.275" evidence="10"/>
<dbReference type="InterPro" id="IPR003811">
    <property type="entry name" value="G3P_acylTferase_PlsY"/>
</dbReference>
<comment type="subunit">
    <text evidence="10">Probably interacts with PlsX.</text>
</comment>
<keyword evidence="11" id="KW-0012">Acyltransferase</keyword>
<dbReference type="Proteomes" id="UP001220670">
    <property type="component" value="Unassembled WGS sequence"/>
</dbReference>
<feature type="transmembrane region" description="Helical" evidence="10">
    <location>
        <begin position="149"/>
        <end position="178"/>
    </location>
</feature>
<evidence type="ECO:0000256" key="7">
    <source>
        <dbReference type="ARBA" id="ARBA00023136"/>
    </source>
</evidence>
<evidence type="ECO:0000313" key="11">
    <source>
        <dbReference type="EMBL" id="MDC2830792.1"/>
    </source>
</evidence>
<keyword evidence="4 10" id="KW-0812">Transmembrane</keyword>
<dbReference type="AlphaFoldDB" id="A0AAJ1HW76"/>
<comment type="function">
    <text evidence="10">Catalyzes the transfer of an acyl group from acyl-phosphate (acyl-PO(4)) to glycerol-3-phosphate (G3P) to form lysophosphatidic acid (LPA). This enzyme utilizes acyl-phosphate as fatty acyl donor, but not acyl-CoA or acyl-ACP.</text>
</comment>
<dbReference type="EMBL" id="JAQONE010000028">
    <property type="protein sequence ID" value="MDC2830792.1"/>
    <property type="molecule type" value="Genomic_DNA"/>
</dbReference>
<evidence type="ECO:0000256" key="1">
    <source>
        <dbReference type="ARBA" id="ARBA00022475"/>
    </source>
</evidence>
<keyword evidence="6 10" id="KW-0443">Lipid metabolism</keyword>
<reference evidence="11" key="1">
    <citation type="submission" date="2023-01" db="EMBL/GenBank/DDBJ databases">
        <title>Genome analysis of 13 Lactobacillus isolated from gut of wild boar.</title>
        <authorList>
            <person name="Papp P."/>
            <person name="Libisch B."/>
            <person name="Nagy T."/>
            <person name="Olasz F."/>
        </authorList>
    </citation>
    <scope>NUCLEOTIDE SEQUENCE</scope>
    <source>
        <strain evidence="11">F146</strain>
    </source>
</reference>
<accession>A0AAJ1HW76</accession>
<protein>
    <recommendedName>
        <fullName evidence="10">Glycerol-3-phosphate acyltransferase</fullName>
    </recommendedName>
    <alternativeName>
        <fullName evidence="10">Acyl-PO4 G3P acyltransferase</fullName>
    </alternativeName>
    <alternativeName>
        <fullName evidence="10">Acyl-phosphate--glycerol-3-phosphate acyltransferase</fullName>
    </alternativeName>
    <alternativeName>
        <fullName evidence="10">G3P acyltransferase</fullName>
        <shortName evidence="10">GPAT</shortName>
        <ecNumber evidence="10">2.3.1.275</ecNumber>
    </alternativeName>
    <alternativeName>
        <fullName evidence="10">Lysophosphatidic acid synthase</fullName>
        <shortName evidence="10">LPA synthase</shortName>
    </alternativeName>
</protein>
<feature type="transmembrane region" description="Helical" evidence="10">
    <location>
        <begin position="7"/>
        <end position="29"/>
    </location>
</feature>
<dbReference type="PANTHER" id="PTHR30309:SF0">
    <property type="entry name" value="GLYCEROL-3-PHOSPHATE ACYLTRANSFERASE-RELATED"/>
    <property type="match status" value="1"/>
</dbReference>
<name>A0AAJ1HW76_LIMMU</name>
<feature type="transmembrane region" description="Helical" evidence="10">
    <location>
        <begin position="115"/>
        <end position="137"/>
    </location>
</feature>
<sequence>MFLKICLMAIIAYLLGSIPWGLWIGQIFYHKDIRQFGSGNIGTTNTLRVLGPKAGVTVLFLDMFKGTLAACQPYFFHCSQTVSPLLIGLFAVLGHTCSIFDHFHGGKAVATSAGILLAYNPLLFLVAWAIYLTVLLLTSMASAAGIVGITAIFIIALCIHDWILAVIAGFLTIVIIWLHRSNIKRIFNGTESLVHFGLGYRRQQKRNQNK</sequence>
<evidence type="ECO:0000256" key="3">
    <source>
        <dbReference type="ARBA" id="ARBA00022679"/>
    </source>
</evidence>
<dbReference type="PANTHER" id="PTHR30309">
    <property type="entry name" value="INNER MEMBRANE PROTEIN YGIH"/>
    <property type="match status" value="1"/>
</dbReference>
<evidence type="ECO:0000256" key="8">
    <source>
        <dbReference type="ARBA" id="ARBA00023209"/>
    </source>
</evidence>
<gene>
    <name evidence="10 11" type="primary">plsY</name>
    <name evidence="11" type="ORF">PO250_10970</name>
</gene>
<proteinExistence type="inferred from homology"/>
<evidence type="ECO:0000256" key="4">
    <source>
        <dbReference type="ARBA" id="ARBA00022692"/>
    </source>
</evidence>
<evidence type="ECO:0000256" key="5">
    <source>
        <dbReference type="ARBA" id="ARBA00022989"/>
    </source>
</evidence>
<organism evidence="11 12">
    <name type="scientific">Limosilactobacillus mucosae</name>
    <name type="common">Lactobacillus mucosae</name>
    <dbReference type="NCBI Taxonomy" id="97478"/>
    <lineage>
        <taxon>Bacteria</taxon>
        <taxon>Bacillati</taxon>
        <taxon>Bacillota</taxon>
        <taxon>Bacilli</taxon>
        <taxon>Lactobacillales</taxon>
        <taxon>Lactobacillaceae</taxon>
        <taxon>Limosilactobacillus</taxon>
    </lineage>
</organism>
<feature type="transmembrane region" description="Helical" evidence="10">
    <location>
        <begin position="82"/>
        <end position="103"/>
    </location>
</feature>
<keyword evidence="1 10" id="KW-1003">Cell membrane</keyword>
<evidence type="ECO:0000256" key="10">
    <source>
        <dbReference type="HAMAP-Rule" id="MF_01043"/>
    </source>
</evidence>
<keyword evidence="2 10" id="KW-0444">Lipid biosynthesis</keyword>
<evidence type="ECO:0000313" key="12">
    <source>
        <dbReference type="Proteomes" id="UP001220670"/>
    </source>
</evidence>
<dbReference type="HAMAP" id="MF_01043">
    <property type="entry name" value="PlsY"/>
    <property type="match status" value="1"/>
</dbReference>
<keyword evidence="5 10" id="KW-1133">Transmembrane helix</keyword>
<keyword evidence="7 10" id="KW-0472">Membrane</keyword>
<comment type="pathway">
    <text evidence="10">Lipid metabolism; phospholipid metabolism.</text>
</comment>